<keyword evidence="1" id="KW-0175">Coiled coil</keyword>
<accession>A0A811SHL7</accession>
<feature type="compositionally biased region" description="Basic and acidic residues" evidence="2">
    <location>
        <begin position="252"/>
        <end position="264"/>
    </location>
</feature>
<comment type="caution">
    <text evidence="3">The sequence shown here is derived from an EMBL/GenBank/DDBJ whole genome shotgun (WGS) entry which is preliminary data.</text>
</comment>
<feature type="compositionally biased region" description="Polar residues" evidence="2">
    <location>
        <begin position="240"/>
        <end position="251"/>
    </location>
</feature>
<sequence>MAEVGKIIPHFNGLIRNGLDGAQLVVTFVCRRIQPIKKRCHRMSEFTGISDPTRERSIKLTGDDILSRVAQLLSTDTNICTNGKPLPCHHKRPPENYLSKYLSTTLEEDEEGVDMPQATVSVTIVSQPPLKKPRTLGAGSSGELVQQKGNEVVARSCSELAQQRESGNSAPIAQPPPDDGDTETMSHWKKRKSDEALACSTPDLGLQDLSYLGRVAIFKREEKLSKDVMLPCLLLHSSASPTMEVSTSTSREAADLTAPHREEMPDNESVPLLPPQAASPSPTPLSEPRSLQSPPACQSPPTTTLSALTVPESIKMTHVPCRPLPCDNQGSSQQSVGFATDSVEVEGEENKELEVKLKQENKELEFKLKQENKNLEVKLKQENKELEVKLKQENEVARAFEKKASDLSKELDIVRADRDSLSRRFQDAKKKAADLCDAFNAPCNKFSIDNSTPDSVEVVTERLGNFPTELTDEAVAAAADGGHCCIGMQLALVTRG</sequence>
<dbReference type="PANTHER" id="PTHR33026">
    <property type="entry name" value="OS06G0360600 PROTEIN"/>
    <property type="match status" value="1"/>
</dbReference>
<feature type="region of interest" description="Disordered" evidence="2">
    <location>
        <begin position="240"/>
        <end position="304"/>
    </location>
</feature>
<gene>
    <name evidence="3" type="ORF">NCGR_LOCUS64515</name>
</gene>
<dbReference type="PANTHER" id="PTHR33026:SF7">
    <property type="entry name" value="OS03G0100275 PROTEIN"/>
    <property type="match status" value="1"/>
</dbReference>
<name>A0A811SHL7_9POAL</name>
<dbReference type="Proteomes" id="UP000604825">
    <property type="component" value="Unassembled WGS sequence"/>
</dbReference>
<feature type="region of interest" description="Disordered" evidence="2">
    <location>
        <begin position="161"/>
        <end position="185"/>
    </location>
</feature>
<feature type="compositionally biased region" description="Polar residues" evidence="2">
    <location>
        <begin position="289"/>
        <end position="304"/>
    </location>
</feature>
<feature type="coiled-coil region" evidence="1">
    <location>
        <begin position="343"/>
        <end position="431"/>
    </location>
</feature>
<evidence type="ECO:0000313" key="3">
    <source>
        <dbReference type="EMBL" id="CAD6340417.1"/>
    </source>
</evidence>
<organism evidence="3 4">
    <name type="scientific">Miscanthus lutarioriparius</name>
    <dbReference type="NCBI Taxonomy" id="422564"/>
    <lineage>
        <taxon>Eukaryota</taxon>
        <taxon>Viridiplantae</taxon>
        <taxon>Streptophyta</taxon>
        <taxon>Embryophyta</taxon>
        <taxon>Tracheophyta</taxon>
        <taxon>Spermatophyta</taxon>
        <taxon>Magnoliopsida</taxon>
        <taxon>Liliopsida</taxon>
        <taxon>Poales</taxon>
        <taxon>Poaceae</taxon>
        <taxon>PACMAD clade</taxon>
        <taxon>Panicoideae</taxon>
        <taxon>Andropogonodae</taxon>
        <taxon>Andropogoneae</taxon>
        <taxon>Saccharinae</taxon>
        <taxon>Miscanthus</taxon>
    </lineage>
</organism>
<feature type="compositionally biased region" description="Polar residues" evidence="2">
    <location>
        <begin position="161"/>
        <end position="171"/>
    </location>
</feature>
<protein>
    <submittedName>
        <fullName evidence="3">Uncharacterized protein</fullName>
    </submittedName>
</protein>
<evidence type="ECO:0000256" key="2">
    <source>
        <dbReference type="SAM" id="MobiDB-lite"/>
    </source>
</evidence>
<dbReference type="EMBL" id="CAJGYO010000019">
    <property type="protein sequence ID" value="CAD6340417.1"/>
    <property type="molecule type" value="Genomic_DNA"/>
</dbReference>
<reference evidence="3" key="1">
    <citation type="submission" date="2020-10" db="EMBL/GenBank/DDBJ databases">
        <authorList>
            <person name="Han B."/>
            <person name="Lu T."/>
            <person name="Zhao Q."/>
            <person name="Huang X."/>
            <person name="Zhao Y."/>
        </authorList>
    </citation>
    <scope>NUCLEOTIDE SEQUENCE</scope>
</reference>
<dbReference type="AlphaFoldDB" id="A0A811SHL7"/>
<keyword evidence="4" id="KW-1185">Reference proteome</keyword>
<evidence type="ECO:0000313" key="4">
    <source>
        <dbReference type="Proteomes" id="UP000604825"/>
    </source>
</evidence>
<evidence type="ECO:0000256" key="1">
    <source>
        <dbReference type="SAM" id="Coils"/>
    </source>
</evidence>
<proteinExistence type="predicted"/>
<feature type="compositionally biased region" description="Low complexity" evidence="2">
    <location>
        <begin position="275"/>
        <end position="286"/>
    </location>
</feature>